<comment type="caution">
    <text evidence="2">The sequence shown here is derived from an EMBL/GenBank/DDBJ whole genome shotgun (WGS) entry which is preliminary data.</text>
</comment>
<feature type="domain" description="Tr-type G" evidence="1">
    <location>
        <begin position="1"/>
        <end position="190"/>
    </location>
</feature>
<dbReference type="InterPro" id="IPR000795">
    <property type="entry name" value="T_Tr_GTP-bd_dom"/>
</dbReference>
<dbReference type="AlphaFoldDB" id="A0A016VAQ7"/>
<reference evidence="3" key="1">
    <citation type="journal article" date="2015" name="Nat. Genet.">
        <title>The genome and transcriptome of the zoonotic hookworm Ancylostoma ceylanicum identify infection-specific gene families.</title>
        <authorList>
            <person name="Schwarz E.M."/>
            <person name="Hu Y."/>
            <person name="Antoshechkin I."/>
            <person name="Miller M.M."/>
            <person name="Sternberg P.W."/>
            <person name="Aroian R.V."/>
        </authorList>
    </citation>
    <scope>NUCLEOTIDE SEQUENCE</scope>
    <source>
        <strain evidence="3">HY135</strain>
    </source>
</reference>
<dbReference type="PANTHER" id="PTHR42908:SF3">
    <property type="entry name" value="ELONGATION FACTOR-LIKE GTPASE 1"/>
    <property type="match status" value="1"/>
</dbReference>
<sequence>MAGKLRFLDNREDEQTRGITMKASGISLLYGPLLVNLMDSPGHVDFSSEVTSALLLSDIALLLVDVVEGVCSQTQVLLRQAITHGQTVILVLNKMDRWGTEFFLFNTLILRLIVNLTSIRLCVELKMIASEAYTHIVRLLEAVNSCVSQVVQCMILEDDTAGKIEELESTLYFNPTKGMFGRNCEEAWLQ</sequence>
<gene>
    <name evidence="2" type="primary">Acey_s0013.g1935</name>
    <name evidence="2" type="ORF">Y032_0013g1935</name>
</gene>
<evidence type="ECO:0000259" key="1">
    <source>
        <dbReference type="PROSITE" id="PS51722"/>
    </source>
</evidence>
<dbReference type="PANTHER" id="PTHR42908">
    <property type="entry name" value="TRANSLATION ELONGATION FACTOR-RELATED"/>
    <property type="match status" value="1"/>
</dbReference>
<dbReference type="Gene3D" id="3.40.50.300">
    <property type="entry name" value="P-loop containing nucleotide triphosphate hydrolases"/>
    <property type="match status" value="1"/>
</dbReference>
<keyword evidence="3" id="KW-1185">Reference proteome</keyword>
<name>A0A016VAQ7_9BILA</name>
<proteinExistence type="predicted"/>
<dbReference type="PRINTS" id="PR00315">
    <property type="entry name" value="ELONGATNFCT"/>
</dbReference>
<dbReference type="GO" id="GO:0005525">
    <property type="term" value="F:GTP binding"/>
    <property type="evidence" value="ECO:0007669"/>
    <property type="project" value="InterPro"/>
</dbReference>
<dbReference type="GO" id="GO:0005829">
    <property type="term" value="C:cytosol"/>
    <property type="evidence" value="ECO:0007669"/>
    <property type="project" value="TreeGrafter"/>
</dbReference>
<organism evidence="2 3">
    <name type="scientific">Ancylostoma ceylanicum</name>
    <dbReference type="NCBI Taxonomy" id="53326"/>
    <lineage>
        <taxon>Eukaryota</taxon>
        <taxon>Metazoa</taxon>
        <taxon>Ecdysozoa</taxon>
        <taxon>Nematoda</taxon>
        <taxon>Chromadorea</taxon>
        <taxon>Rhabditida</taxon>
        <taxon>Rhabditina</taxon>
        <taxon>Rhabditomorpha</taxon>
        <taxon>Strongyloidea</taxon>
        <taxon>Ancylostomatidae</taxon>
        <taxon>Ancylostomatinae</taxon>
        <taxon>Ancylostoma</taxon>
    </lineage>
</organism>
<dbReference type="InterPro" id="IPR027417">
    <property type="entry name" value="P-loop_NTPase"/>
</dbReference>
<protein>
    <recommendedName>
        <fullName evidence="1">Tr-type G domain-containing protein</fullName>
    </recommendedName>
</protein>
<dbReference type="Pfam" id="PF00009">
    <property type="entry name" value="GTP_EFTU"/>
    <property type="match status" value="1"/>
</dbReference>
<evidence type="ECO:0000313" key="2">
    <source>
        <dbReference type="EMBL" id="EYC24505.1"/>
    </source>
</evidence>
<accession>A0A016VAQ7</accession>
<dbReference type="GO" id="GO:0003924">
    <property type="term" value="F:GTPase activity"/>
    <property type="evidence" value="ECO:0007669"/>
    <property type="project" value="InterPro"/>
</dbReference>
<dbReference type="SUPFAM" id="SSF52540">
    <property type="entry name" value="P-loop containing nucleoside triphosphate hydrolases"/>
    <property type="match status" value="1"/>
</dbReference>
<dbReference type="GO" id="GO:0042256">
    <property type="term" value="P:cytosolic ribosome assembly"/>
    <property type="evidence" value="ECO:0007669"/>
    <property type="project" value="TreeGrafter"/>
</dbReference>
<dbReference type="OrthoDB" id="364892at2759"/>
<dbReference type="GO" id="GO:0043022">
    <property type="term" value="F:ribosome binding"/>
    <property type="evidence" value="ECO:0007669"/>
    <property type="project" value="TreeGrafter"/>
</dbReference>
<dbReference type="EMBL" id="JARK01001349">
    <property type="protein sequence ID" value="EYC24505.1"/>
    <property type="molecule type" value="Genomic_DNA"/>
</dbReference>
<dbReference type="GO" id="GO:1990904">
    <property type="term" value="C:ribonucleoprotein complex"/>
    <property type="evidence" value="ECO:0007669"/>
    <property type="project" value="TreeGrafter"/>
</dbReference>
<evidence type="ECO:0000313" key="3">
    <source>
        <dbReference type="Proteomes" id="UP000024635"/>
    </source>
</evidence>
<dbReference type="Proteomes" id="UP000024635">
    <property type="component" value="Unassembled WGS sequence"/>
</dbReference>
<dbReference type="PROSITE" id="PS51722">
    <property type="entry name" value="G_TR_2"/>
    <property type="match status" value="1"/>
</dbReference>